<reference evidence="1" key="1">
    <citation type="submission" date="2023-06" db="EMBL/GenBank/DDBJ databases">
        <title>Draft genome of Marssonina rosae.</title>
        <authorList>
            <person name="Cheng Q."/>
        </authorList>
    </citation>
    <scope>NUCLEOTIDE SEQUENCE</scope>
    <source>
        <strain evidence="1">R4</strain>
    </source>
</reference>
<evidence type="ECO:0000313" key="2">
    <source>
        <dbReference type="Proteomes" id="UP001285354"/>
    </source>
</evidence>
<comment type="caution">
    <text evidence="1">The sequence shown here is derived from an EMBL/GenBank/DDBJ whole genome shotgun (WGS) entry which is preliminary data.</text>
</comment>
<keyword evidence="2" id="KW-1185">Reference proteome</keyword>
<proteinExistence type="predicted"/>
<accession>A0AAD9T6U5</accession>
<dbReference type="AlphaFoldDB" id="A0AAD9T6U5"/>
<gene>
    <name evidence="1" type="ORF">QTJ16_000677</name>
</gene>
<protein>
    <submittedName>
        <fullName evidence="1">Uncharacterized protein</fullName>
    </submittedName>
</protein>
<sequence length="254" mass="28138">MLGNLPQEIIILIWGYISQNDVLGLSCVLETVDCLECKNHCTTRTVPLRQVHSWTRGNNLIISATNSHSPIEMAIDSKGIKSIQRSSSSATGSPQSPFVVYSTLGFDENLTIKFQCGVSRLEPKPLLADLQLTDFPNLSPSLGSSFLPQHTLYVLLLSTWINLDCCSGITFFFSIWDLRAIHAHTQATPTAATTFAQINPAFHHAISWVYVPNPPADKISAFGVRILTPHGGKLQLKERTYLVRTPHRGDFPRL</sequence>
<evidence type="ECO:0000313" key="1">
    <source>
        <dbReference type="EMBL" id="KAK2629857.1"/>
    </source>
</evidence>
<dbReference type="Proteomes" id="UP001285354">
    <property type="component" value="Unassembled WGS sequence"/>
</dbReference>
<dbReference type="EMBL" id="JAUBYV010000001">
    <property type="protein sequence ID" value="KAK2629857.1"/>
    <property type="molecule type" value="Genomic_DNA"/>
</dbReference>
<name>A0AAD9T6U5_9HELO</name>
<organism evidence="1 2">
    <name type="scientific">Diplocarpon rosae</name>
    <dbReference type="NCBI Taxonomy" id="946125"/>
    <lineage>
        <taxon>Eukaryota</taxon>
        <taxon>Fungi</taxon>
        <taxon>Dikarya</taxon>
        <taxon>Ascomycota</taxon>
        <taxon>Pezizomycotina</taxon>
        <taxon>Leotiomycetes</taxon>
        <taxon>Helotiales</taxon>
        <taxon>Drepanopezizaceae</taxon>
        <taxon>Diplocarpon</taxon>
    </lineage>
</organism>